<organism evidence="1 2">
    <name type="scientific">Halobacillus naozhouensis</name>
    <dbReference type="NCBI Taxonomy" id="554880"/>
    <lineage>
        <taxon>Bacteria</taxon>
        <taxon>Bacillati</taxon>
        <taxon>Bacillota</taxon>
        <taxon>Bacilli</taxon>
        <taxon>Bacillales</taxon>
        <taxon>Bacillaceae</taxon>
        <taxon>Halobacillus</taxon>
    </lineage>
</organism>
<dbReference type="RefSeq" id="WP_283076358.1">
    <property type="nucleotide sequence ID" value="NZ_CP121671.1"/>
</dbReference>
<dbReference type="SUPFAM" id="SSF143842">
    <property type="entry name" value="YwmB-like"/>
    <property type="match status" value="1"/>
</dbReference>
<name>A0ABY8IYI4_9BACI</name>
<dbReference type="InterPro" id="IPR036209">
    <property type="entry name" value="YwmB-like_sf"/>
</dbReference>
<protein>
    <submittedName>
        <fullName evidence="1">YwmB family TATA-box binding protein</fullName>
    </submittedName>
</protein>
<reference evidence="1 2" key="1">
    <citation type="submission" date="2023-04" db="EMBL/GenBank/DDBJ databases">
        <title>Genome sequence of Halobacillus naozhouensis KACC 21980.</title>
        <authorList>
            <person name="Kim S."/>
            <person name="Heo J."/>
            <person name="Kwon S.-W."/>
        </authorList>
    </citation>
    <scope>NUCLEOTIDE SEQUENCE [LARGE SCALE GENOMIC DNA]</scope>
    <source>
        <strain evidence="1 2">KCTC 13234</strain>
    </source>
</reference>
<accession>A0ABY8IYI4</accession>
<keyword evidence="2" id="KW-1185">Reference proteome</keyword>
<dbReference type="EMBL" id="CP121671">
    <property type="protein sequence ID" value="WFT74359.1"/>
    <property type="molecule type" value="Genomic_DNA"/>
</dbReference>
<sequence>MKILWTGLLTLTLLTGVHPQETVGKQSDITPLLELAAFAEDEQLDVTEYKVVLKESINTDKVEQAIQQIKAYVSNNQMIEEETNLARKIIFTNGQKNSDFIERFTVIIPRDETISSEVVYSLTTGGTQTLTTQETMQQISQIKKRFFSKNVTLYTCLKAEDGGIIDDVLIYQKFKKAFNITTIEAATEQSWTSRSGYTSRWSQAIPLPNGAMNVQFATRTLGGRTIVTIGTPIITAEY</sequence>
<proteinExistence type="predicted"/>
<gene>
    <name evidence="1" type="ORF">P9989_18675</name>
</gene>
<evidence type="ECO:0000313" key="1">
    <source>
        <dbReference type="EMBL" id="WFT74359.1"/>
    </source>
</evidence>
<evidence type="ECO:0000313" key="2">
    <source>
        <dbReference type="Proteomes" id="UP001221597"/>
    </source>
</evidence>
<dbReference type="Gene3D" id="3.30.2030.10">
    <property type="entry name" value="YwmB-like"/>
    <property type="match status" value="1"/>
</dbReference>
<dbReference type="Pfam" id="PF08680">
    <property type="entry name" value="DUF1779"/>
    <property type="match status" value="1"/>
</dbReference>
<dbReference type="Proteomes" id="UP001221597">
    <property type="component" value="Chromosome"/>
</dbReference>
<dbReference type="InterPro" id="IPR014794">
    <property type="entry name" value="DUF1779"/>
</dbReference>
<dbReference type="Gene3D" id="3.30.360.40">
    <property type="entry name" value="YwmB-like"/>
    <property type="match status" value="1"/>
</dbReference>